<dbReference type="GO" id="GO:0005634">
    <property type="term" value="C:nucleus"/>
    <property type="evidence" value="ECO:0007669"/>
    <property type="project" value="UniProtKB-SubCell"/>
</dbReference>
<evidence type="ECO:0000256" key="3">
    <source>
        <dbReference type="ARBA" id="ARBA00004496"/>
    </source>
</evidence>
<evidence type="ECO:0000256" key="4">
    <source>
        <dbReference type="ARBA" id="ARBA00007540"/>
    </source>
</evidence>
<dbReference type="GO" id="GO:0003723">
    <property type="term" value="F:RNA binding"/>
    <property type="evidence" value="ECO:0007669"/>
    <property type="project" value="UniProtKB-KW"/>
</dbReference>
<evidence type="ECO:0000313" key="12">
    <source>
        <dbReference type="Proteomes" id="UP000504633"/>
    </source>
</evidence>
<evidence type="ECO:0000313" key="13">
    <source>
        <dbReference type="RefSeq" id="XP_023176046.2"/>
    </source>
</evidence>
<dbReference type="InterPro" id="IPR017336">
    <property type="entry name" value="Snurportin-1"/>
</dbReference>
<keyword evidence="8" id="KW-0694">RNA-binding</keyword>
<evidence type="ECO:0000256" key="2">
    <source>
        <dbReference type="ARBA" id="ARBA00004123"/>
    </source>
</evidence>
<evidence type="ECO:0000256" key="9">
    <source>
        <dbReference type="ARBA" id="ARBA00023242"/>
    </source>
</evidence>
<dbReference type="PANTHER" id="PTHR13403:SF6">
    <property type="entry name" value="SNURPORTIN-1"/>
    <property type="match status" value="1"/>
</dbReference>
<evidence type="ECO:0000256" key="7">
    <source>
        <dbReference type="ARBA" id="ARBA00022490"/>
    </source>
</evidence>
<feature type="compositionally biased region" description="Pro residues" evidence="10">
    <location>
        <begin position="379"/>
        <end position="403"/>
    </location>
</feature>
<dbReference type="GeneID" id="111602929"/>
<dbReference type="InterPro" id="IPR047857">
    <property type="entry name" value="Snurportin1_C"/>
</dbReference>
<evidence type="ECO:0000259" key="11">
    <source>
        <dbReference type="Pfam" id="PF21974"/>
    </source>
</evidence>
<dbReference type="Proteomes" id="UP000504633">
    <property type="component" value="Unplaced"/>
</dbReference>
<keyword evidence="12" id="KW-1185">Reference proteome</keyword>
<gene>
    <name evidence="13" type="primary">LOC111602929</name>
</gene>
<organism evidence="12 13">
    <name type="scientific">Drosophila hydei</name>
    <name type="common">Fruit fly</name>
    <dbReference type="NCBI Taxonomy" id="7224"/>
    <lineage>
        <taxon>Eukaryota</taxon>
        <taxon>Metazoa</taxon>
        <taxon>Ecdysozoa</taxon>
        <taxon>Arthropoda</taxon>
        <taxon>Hexapoda</taxon>
        <taxon>Insecta</taxon>
        <taxon>Pterygota</taxon>
        <taxon>Neoptera</taxon>
        <taxon>Endopterygota</taxon>
        <taxon>Diptera</taxon>
        <taxon>Brachycera</taxon>
        <taxon>Muscomorpha</taxon>
        <taxon>Ephydroidea</taxon>
        <taxon>Drosophilidae</taxon>
        <taxon>Drosophila</taxon>
    </lineage>
</organism>
<dbReference type="PANTHER" id="PTHR13403">
    <property type="entry name" value="SNURPORTIN1 RNUT1 PROTEIN RNA, U TRANSPORTER 1"/>
    <property type="match status" value="1"/>
</dbReference>
<feature type="region of interest" description="Disordered" evidence="10">
    <location>
        <begin position="368"/>
        <end position="413"/>
    </location>
</feature>
<evidence type="ECO:0000256" key="10">
    <source>
        <dbReference type="SAM" id="MobiDB-lite"/>
    </source>
</evidence>
<evidence type="ECO:0000256" key="6">
    <source>
        <dbReference type="ARBA" id="ARBA00022448"/>
    </source>
</evidence>
<comment type="function">
    <text evidence="1">Functions as an U snRNP-specific nuclear import adapter. Involved in the trimethylguanosine (m3G)-cap-dependent nuclear import of U snRNPs. Binds specifically to the terminal m3G-cap U snRNAs.</text>
</comment>
<sequence>MSNNYKQLYKKSVDLGEQQKLRQQQFLYEQKKRRQLQQDVHRHVKDSDSDEDEQEQGTSSVQCKTQQKKRRQRNKNTKINNNGSKTPHLRLQQSEWLRHRPDNLCDWLLLPCPVGKRCLVMASNGRTKIYNKAGRIIMQLRSLLPGDGYVQKFKTVLDCVYVQELDTFYVLDALSFGQQQLLDCDANFRFFWLRSRFDEHGELNERSKRNEKPFKLLDYYDFEDASAVEQALQRYPQWEGNQPQLDGLLFYHKEASYTCGSTPLVCWLFAYMLPDVLSLPVHSGYEAPDDYLPSAALEYMDEFDKKLLAQRQQFKKPGKANGTAKELAAATVVAADATAMDQDDEMAEYAELRNLLDHQRRLELGELDMDCSPAVTAPAPAPAPAPEPAPEPAPALEPAPAPEPAVAVSSSSC</sequence>
<accession>A0A6J1MG60</accession>
<proteinExistence type="inferred from homology"/>
<dbReference type="OrthoDB" id="10003593at2759"/>
<dbReference type="CTD" id="7354429"/>
<dbReference type="GO" id="GO:0005737">
    <property type="term" value="C:cytoplasm"/>
    <property type="evidence" value="ECO:0007669"/>
    <property type="project" value="UniProtKB-SubCell"/>
</dbReference>
<keyword evidence="9" id="KW-0539">Nucleus</keyword>
<comment type="similarity">
    <text evidence="4">Belongs to the snurportin family.</text>
</comment>
<protein>
    <recommendedName>
        <fullName evidence="5">Snurportin-1</fullName>
    </recommendedName>
</protein>
<dbReference type="OMA" id="ENWIMVP"/>
<dbReference type="SUPFAM" id="SSF56091">
    <property type="entry name" value="DNA ligase/mRNA capping enzyme, catalytic domain"/>
    <property type="match status" value="1"/>
</dbReference>
<dbReference type="CDD" id="cd09232">
    <property type="entry name" value="Snurportin-1_C"/>
    <property type="match status" value="1"/>
</dbReference>
<name>A0A6J1MG60_DROHY</name>
<dbReference type="KEGG" id="dhe:111602929"/>
<feature type="region of interest" description="Disordered" evidence="10">
    <location>
        <begin position="32"/>
        <end position="89"/>
    </location>
</feature>
<feature type="domain" description="Snurportin-1 m3G cap-binding" evidence="11">
    <location>
        <begin position="91"/>
        <end position="268"/>
    </location>
</feature>
<dbReference type="GO" id="GO:0061015">
    <property type="term" value="P:snRNA import into nucleus"/>
    <property type="evidence" value="ECO:0007669"/>
    <property type="project" value="InterPro"/>
</dbReference>
<evidence type="ECO:0000256" key="1">
    <source>
        <dbReference type="ARBA" id="ARBA00003975"/>
    </source>
</evidence>
<reference evidence="13" key="1">
    <citation type="submission" date="2025-08" db="UniProtKB">
        <authorList>
            <consortium name="RefSeq"/>
        </authorList>
    </citation>
    <scope>IDENTIFICATION</scope>
    <source>
        <strain evidence="13">15085-1641.00</strain>
        <tissue evidence="13">Whole body</tissue>
    </source>
</reference>
<dbReference type="Pfam" id="PF21974">
    <property type="entry name" value="SPN1_m3Gcap_bd"/>
    <property type="match status" value="1"/>
</dbReference>
<feature type="compositionally biased region" description="Low complexity" evidence="10">
    <location>
        <begin position="404"/>
        <end position="413"/>
    </location>
</feature>
<feature type="compositionally biased region" description="Basic residues" evidence="10">
    <location>
        <begin position="66"/>
        <end position="76"/>
    </location>
</feature>
<dbReference type="RefSeq" id="XP_023176046.2">
    <property type="nucleotide sequence ID" value="XM_023320278.2"/>
</dbReference>
<keyword evidence="6" id="KW-0813">Transport</keyword>
<comment type="subcellular location">
    <subcellularLocation>
        <location evidence="3">Cytoplasm</location>
    </subcellularLocation>
    <subcellularLocation>
        <location evidence="2">Nucleus</location>
    </subcellularLocation>
</comment>
<evidence type="ECO:0000256" key="5">
    <source>
        <dbReference type="ARBA" id="ARBA00016034"/>
    </source>
</evidence>
<keyword evidence="7" id="KW-0963">Cytoplasm</keyword>
<evidence type="ECO:0000256" key="8">
    <source>
        <dbReference type="ARBA" id="ARBA00022884"/>
    </source>
</evidence>
<dbReference type="Gene3D" id="3.30.470.30">
    <property type="entry name" value="DNA ligase/mRNA capping enzyme"/>
    <property type="match status" value="1"/>
</dbReference>
<dbReference type="AlphaFoldDB" id="A0A6J1MG60"/>